<name>A0A508WTD7_9HYPH</name>
<evidence type="ECO:0000313" key="1">
    <source>
        <dbReference type="EMBL" id="VTZ60067.1"/>
    </source>
</evidence>
<proteinExistence type="predicted"/>
<organism evidence="1">
    <name type="scientific">Sinorhizobium medicae</name>
    <dbReference type="NCBI Taxonomy" id="110321"/>
    <lineage>
        <taxon>Bacteria</taxon>
        <taxon>Pseudomonadati</taxon>
        <taxon>Pseudomonadota</taxon>
        <taxon>Alphaproteobacteria</taxon>
        <taxon>Hyphomicrobiales</taxon>
        <taxon>Rhizobiaceae</taxon>
        <taxon>Sinorhizobium/Ensifer group</taxon>
        <taxon>Sinorhizobium</taxon>
    </lineage>
</organism>
<sequence>MISLFKLHNYAMHLPPQSDLLRNKSLT</sequence>
<reference evidence="1" key="1">
    <citation type="submission" date="2019-06" db="EMBL/GenBank/DDBJ databases">
        <authorList>
            <person name="Le Quere A."/>
            <person name="Colella S."/>
        </authorList>
    </citation>
    <scope>NUCLEOTIDE SEQUENCE</scope>
    <source>
        <strain evidence="1">EmedicaeMD41</strain>
    </source>
</reference>
<accession>A0A508WTD7</accession>
<dbReference type="EMBL" id="CABFNB010000037">
    <property type="protein sequence ID" value="VTZ60067.1"/>
    <property type="molecule type" value="Genomic_DNA"/>
</dbReference>
<dbReference type="Proteomes" id="UP000507954">
    <property type="component" value="Unassembled WGS sequence"/>
</dbReference>
<gene>
    <name evidence="1" type="ORF">EMEDMD4_1310061</name>
</gene>
<dbReference type="AlphaFoldDB" id="A0A508WTD7"/>
<protein>
    <submittedName>
        <fullName evidence="1">Uncharacterized protein</fullName>
    </submittedName>
</protein>